<proteinExistence type="predicted"/>
<sequence length="163" mass="18102">MATIIEQMNIQIDATQAQAMLDEMIEKLQMNEQQILEAGIFNGLELLQGIIYQGNVKAGWWTNLQTGELKPKGDVTEILAKLALVHSEVSEGLEGVRKGLMDDKLPHRPMLEVELADAVIRIMDLCGHEGLDLAGAIREKLAYNAQRADHKIENRMKDGGKKA</sequence>
<reference evidence="1 2" key="1">
    <citation type="submission" date="2016-03" db="EMBL/GenBank/DDBJ databases">
        <title>Characterization of pf16 and phiPMW: Two novel phages infecting Pseudomonas putida PpG1.</title>
        <authorList>
            <person name="Magill D.J."/>
            <person name="Krylov V.N."/>
            <person name="Allen C.C.R."/>
            <person name="McGrath J.W."/>
            <person name="Quinn J.P."/>
            <person name="Kulakov L.A."/>
        </authorList>
    </citation>
    <scope>NUCLEOTIDE SEQUENCE [LARGE SCALE GENOMIC DNA]</scope>
</reference>
<name>A0A1S5R1P2_9CAUD</name>
<evidence type="ECO:0000313" key="1">
    <source>
        <dbReference type="EMBL" id="ANA49352.1"/>
    </source>
</evidence>
<keyword evidence="2" id="KW-1185">Reference proteome</keyword>
<dbReference type="OrthoDB" id="16847at10239"/>
<dbReference type="SUPFAM" id="SSF101386">
    <property type="entry name" value="all-alpha NTP pyrophosphatases"/>
    <property type="match status" value="1"/>
</dbReference>
<accession>A0A1S5R1P2</accession>
<dbReference type="Gene3D" id="1.10.287.1080">
    <property type="entry name" value="MazG-like"/>
    <property type="match status" value="1"/>
</dbReference>
<organism evidence="1 2">
    <name type="scientific">Pseudomonas phage phiPMW</name>
    <dbReference type="NCBI Taxonomy" id="1815582"/>
    <lineage>
        <taxon>Viruses</taxon>
        <taxon>Duplodnaviria</taxon>
        <taxon>Heunggongvirae</taxon>
        <taxon>Uroviricota</taxon>
        <taxon>Caudoviricetes</taxon>
        <taxon>Plaisancevirus</taxon>
        <taxon>Plaisancevirus PMW</taxon>
    </lineage>
</organism>
<dbReference type="EMBL" id="KU862660">
    <property type="protein sequence ID" value="ANA49352.1"/>
    <property type="molecule type" value="Genomic_DNA"/>
</dbReference>
<dbReference type="Proteomes" id="UP000223738">
    <property type="component" value="Segment"/>
</dbReference>
<gene>
    <name evidence="1" type="ORF">PMW_227</name>
</gene>
<dbReference type="CDD" id="cd11542">
    <property type="entry name" value="NTP-PPase_u5"/>
    <property type="match status" value="1"/>
</dbReference>
<evidence type="ECO:0000313" key="2">
    <source>
        <dbReference type="Proteomes" id="UP000223738"/>
    </source>
</evidence>
<protein>
    <submittedName>
        <fullName evidence="1">Uncharacterized protein</fullName>
    </submittedName>
</protein>